<evidence type="ECO:0000256" key="4">
    <source>
        <dbReference type="PROSITE-ProRule" id="PRU00284"/>
    </source>
</evidence>
<dbReference type="SMART" id="SM00304">
    <property type="entry name" value="HAMP"/>
    <property type="match status" value="2"/>
</dbReference>
<dbReference type="AlphaFoldDB" id="A0A7H9BKX2"/>
<dbReference type="Proteomes" id="UP000509597">
    <property type="component" value="Chromosome"/>
</dbReference>
<dbReference type="EMBL" id="CP058627">
    <property type="protein sequence ID" value="QLG89327.1"/>
    <property type="molecule type" value="Genomic_DNA"/>
</dbReference>
<evidence type="ECO:0000259" key="8">
    <source>
        <dbReference type="PROSITE" id="PS50885"/>
    </source>
</evidence>
<keyword evidence="6" id="KW-0812">Transmembrane</keyword>
<evidence type="ECO:0000256" key="6">
    <source>
        <dbReference type="SAM" id="Phobius"/>
    </source>
</evidence>
<dbReference type="Gene3D" id="3.30.450.20">
    <property type="entry name" value="PAS domain"/>
    <property type="match status" value="1"/>
</dbReference>
<evidence type="ECO:0000259" key="7">
    <source>
        <dbReference type="PROSITE" id="PS50111"/>
    </source>
</evidence>
<dbReference type="InterPro" id="IPR003660">
    <property type="entry name" value="HAMP_dom"/>
</dbReference>
<keyword evidence="6" id="KW-0472">Membrane</keyword>
<dbReference type="Pfam" id="PF00015">
    <property type="entry name" value="MCPsignal"/>
    <property type="match status" value="1"/>
</dbReference>
<keyword evidence="4" id="KW-0807">Transducer</keyword>
<dbReference type="Pfam" id="PF00672">
    <property type="entry name" value="HAMP"/>
    <property type="match status" value="1"/>
</dbReference>
<organism evidence="9 10">
    <name type="scientific">Chitinibacter bivalviorum</name>
    <dbReference type="NCBI Taxonomy" id="2739434"/>
    <lineage>
        <taxon>Bacteria</taxon>
        <taxon>Pseudomonadati</taxon>
        <taxon>Pseudomonadota</taxon>
        <taxon>Betaproteobacteria</taxon>
        <taxon>Neisseriales</taxon>
        <taxon>Chitinibacteraceae</taxon>
        <taxon>Chitinibacter</taxon>
    </lineage>
</organism>
<feature type="domain" description="Methyl-accepting transducer" evidence="7">
    <location>
        <begin position="668"/>
        <end position="897"/>
    </location>
</feature>
<evidence type="ECO:0000256" key="2">
    <source>
        <dbReference type="ARBA" id="ARBA00022481"/>
    </source>
</evidence>
<proteinExistence type="inferred from homology"/>
<dbReference type="CDD" id="cd11386">
    <property type="entry name" value="MCP_signal"/>
    <property type="match status" value="1"/>
</dbReference>
<keyword evidence="6" id="KW-1133">Transmembrane helix</keyword>
<dbReference type="PANTHER" id="PTHR43531">
    <property type="entry name" value="PROTEIN ICFG"/>
    <property type="match status" value="1"/>
</dbReference>
<feature type="domain" description="HAMP" evidence="8">
    <location>
        <begin position="313"/>
        <end position="365"/>
    </location>
</feature>
<comment type="similarity">
    <text evidence="3">Belongs to the methyl-accepting chemotaxis (MCP) protein family.</text>
</comment>
<protein>
    <submittedName>
        <fullName evidence="9">HAMP domain-containing protein</fullName>
    </submittedName>
</protein>
<dbReference type="GO" id="GO:0006935">
    <property type="term" value="P:chemotaxis"/>
    <property type="evidence" value="ECO:0007669"/>
    <property type="project" value="TreeGrafter"/>
</dbReference>
<dbReference type="Gene3D" id="1.20.120.1530">
    <property type="match status" value="1"/>
</dbReference>
<evidence type="ECO:0000256" key="1">
    <source>
        <dbReference type="ARBA" id="ARBA00004370"/>
    </source>
</evidence>
<evidence type="ECO:0000256" key="3">
    <source>
        <dbReference type="ARBA" id="ARBA00029447"/>
    </source>
</evidence>
<feature type="compositionally biased region" description="Low complexity" evidence="5">
    <location>
        <begin position="719"/>
        <end position="732"/>
    </location>
</feature>
<dbReference type="RefSeq" id="WP_179355861.1">
    <property type="nucleotide sequence ID" value="NZ_CP058627.1"/>
</dbReference>
<accession>A0A7H9BKX2</accession>
<dbReference type="GO" id="GO:0004888">
    <property type="term" value="F:transmembrane signaling receptor activity"/>
    <property type="evidence" value="ECO:0007669"/>
    <property type="project" value="TreeGrafter"/>
</dbReference>
<gene>
    <name evidence="9" type="ORF">HQ393_14340</name>
</gene>
<feature type="transmembrane region" description="Helical" evidence="6">
    <location>
        <begin position="290"/>
        <end position="313"/>
    </location>
</feature>
<sequence>MLAPATRLMDQLRYPKKFLLVSTLFAIPTLLLLMFVWLAGHDDIKFAQQEQRGVALLEIITPLWQQSLQTGDGARINGDLLSALKAANQAHGEALQLSEPINKLISQASLGAAAQGQVSAAALALISQLNDNSNLVLDPETASYYVGDLIISKLPSLLDTLHHAQSELIGGHFEQQKSQLILLSAPDRLTETMAQMSSSIDKITVVEPQVGAILKTQWAPLATQLNAYLARYQQHIVQPLQSQQVPHPESTQFTALNLQIAQSASNLNSTGFTQLSGLLAERIHSRQIKLAFAFGVALIAFLSAAWLLAGFYLSTKRNLERLKTSFQNVADGKFADPIILDGKDELAELNTGLSQLVRNLRDFSQEQIAMANAHEDGDIHHTLPSEKFNGGYREMAERVNELVRSHTGIEMKMAALTSLYTQGEYSLQMENMKGLKSMISTEIDHVRERMQQAAQDADFTLRVKQALDQVSTPVQIADRDGRIIYYNLASDANFTLRAGLAHPSALSNYPLSQLLHSNSKLQGITEQTRNGDVQLGDGRYTVTLSPIRDAHDQIVGQVVEWQDRTAELATASEIAELVISAANGDLSGRIDLNGKTGFFAELGQNLNQLISTNEQGLNDISQILSALAHGDLTQHMTGQRSGIFDELQHNANTTIAQLSQIISEIRGASSAVAETVNSLVSGNTELAERSRRQAESSERTAQTATEISSMVKRNAETTAAASQLAKQASSQANQGRETMDRVTAAMARLTQSARQIADITSLIDGIAFQTNILALNAAVEAARAGDSGRGFAVVAAEVRNLAQRSASAAKEIKALIDTSVTEIHQGHQLATQSASQVHGVVEQVSSLTHMLQEIDNASREQSLGVDDMSQSIAAIDTDVQENRALSNRLSQNSSEMRTQALRLDSAISVFQTH</sequence>
<feature type="transmembrane region" description="Helical" evidence="6">
    <location>
        <begin position="18"/>
        <end position="39"/>
    </location>
</feature>
<dbReference type="SMART" id="SM00283">
    <property type="entry name" value="MA"/>
    <property type="match status" value="1"/>
</dbReference>
<dbReference type="GO" id="GO:0007165">
    <property type="term" value="P:signal transduction"/>
    <property type="evidence" value="ECO:0007669"/>
    <property type="project" value="UniProtKB-KW"/>
</dbReference>
<comment type="subcellular location">
    <subcellularLocation>
        <location evidence="1">Membrane</location>
    </subcellularLocation>
</comment>
<keyword evidence="2" id="KW-0488">Methylation</keyword>
<dbReference type="InterPro" id="IPR051310">
    <property type="entry name" value="MCP_chemotaxis"/>
</dbReference>
<reference evidence="9 10" key="1">
    <citation type="submission" date="2020-07" db="EMBL/GenBank/DDBJ databases">
        <title>Complete genome sequence of Chitinibacter sp. 2T18.</title>
        <authorList>
            <person name="Bae J.-W."/>
            <person name="Choi J.-W."/>
        </authorList>
    </citation>
    <scope>NUCLEOTIDE SEQUENCE [LARGE SCALE GENOMIC DNA]</scope>
    <source>
        <strain evidence="9 10">2T18</strain>
    </source>
</reference>
<dbReference type="GO" id="GO:0005886">
    <property type="term" value="C:plasma membrane"/>
    <property type="evidence" value="ECO:0007669"/>
    <property type="project" value="TreeGrafter"/>
</dbReference>
<dbReference type="Pfam" id="PF18947">
    <property type="entry name" value="HAMP_2"/>
    <property type="match status" value="1"/>
</dbReference>
<feature type="domain" description="HAMP" evidence="8">
    <location>
        <begin position="617"/>
        <end position="663"/>
    </location>
</feature>
<keyword evidence="10" id="KW-1185">Reference proteome</keyword>
<dbReference type="PROSITE" id="PS50111">
    <property type="entry name" value="CHEMOTAXIS_TRANSDUC_2"/>
    <property type="match status" value="1"/>
</dbReference>
<dbReference type="InterPro" id="IPR004089">
    <property type="entry name" value="MCPsignal_dom"/>
</dbReference>
<dbReference type="PROSITE" id="PS50885">
    <property type="entry name" value="HAMP"/>
    <property type="match status" value="2"/>
</dbReference>
<dbReference type="Gene3D" id="1.10.287.950">
    <property type="entry name" value="Methyl-accepting chemotaxis protein"/>
    <property type="match status" value="1"/>
</dbReference>
<evidence type="ECO:0000313" key="10">
    <source>
        <dbReference type="Proteomes" id="UP000509597"/>
    </source>
</evidence>
<name>A0A7H9BKX2_9NEIS</name>
<evidence type="ECO:0000256" key="5">
    <source>
        <dbReference type="SAM" id="MobiDB-lite"/>
    </source>
</evidence>
<dbReference type="PANTHER" id="PTHR43531:SF14">
    <property type="entry name" value="METHYL-ACCEPTING CHEMOTAXIS PROTEIN I-RELATED"/>
    <property type="match status" value="1"/>
</dbReference>
<dbReference type="SUPFAM" id="SSF58104">
    <property type="entry name" value="Methyl-accepting chemotaxis protein (MCP) signaling domain"/>
    <property type="match status" value="1"/>
</dbReference>
<dbReference type="FunFam" id="1.10.287.950:FF:000001">
    <property type="entry name" value="Methyl-accepting chemotaxis sensory transducer"/>
    <property type="match status" value="1"/>
</dbReference>
<feature type="region of interest" description="Disordered" evidence="5">
    <location>
        <begin position="719"/>
        <end position="739"/>
    </location>
</feature>
<evidence type="ECO:0000313" key="9">
    <source>
        <dbReference type="EMBL" id="QLG89327.1"/>
    </source>
</evidence>
<dbReference type="KEGG" id="chiz:HQ393_14340"/>